<dbReference type="AlphaFoldDB" id="A0A0C3E032"/>
<reference evidence="2" key="2">
    <citation type="submission" date="2015-01" db="EMBL/GenBank/DDBJ databases">
        <title>Evolutionary Origins and Diversification of the Mycorrhizal Mutualists.</title>
        <authorList>
            <consortium name="DOE Joint Genome Institute"/>
            <consortium name="Mycorrhizal Genomics Consortium"/>
            <person name="Kohler A."/>
            <person name="Kuo A."/>
            <person name="Nagy L.G."/>
            <person name="Floudas D."/>
            <person name="Copeland A."/>
            <person name="Barry K.W."/>
            <person name="Cichocki N."/>
            <person name="Veneault-Fourrey C."/>
            <person name="LaButti K."/>
            <person name="Lindquist E.A."/>
            <person name="Lipzen A."/>
            <person name="Lundell T."/>
            <person name="Morin E."/>
            <person name="Murat C."/>
            <person name="Riley R."/>
            <person name="Ohm R."/>
            <person name="Sun H."/>
            <person name="Tunlid A."/>
            <person name="Henrissat B."/>
            <person name="Grigoriev I.V."/>
            <person name="Hibbett D.S."/>
            <person name="Martin F."/>
        </authorList>
    </citation>
    <scope>NUCLEOTIDE SEQUENCE [LARGE SCALE GENOMIC DNA]</scope>
    <source>
        <strain evidence="2">Zn</strain>
    </source>
</reference>
<dbReference type="Proteomes" id="UP000054321">
    <property type="component" value="Unassembled WGS sequence"/>
</dbReference>
<reference evidence="1 2" key="1">
    <citation type="submission" date="2014-04" db="EMBL/GenBank/DDBJ databases">
        <authorList>
            <consortium name="DOE Joint Genome Institute"/>
            <person name="Kuo A."/>
            <person name="Martino E."/>
            <person name="Perotto S."/>
            <person name="Kohler A."/>
            <person name="Nagy L.G."/>
            <person name="Floudas D."/>
            <person name="Copeland A."/>
            <person name="Barry K.W."/>
            <person name="Cichocki N."/>
            <person name="Veneault-Fourrey C."/>
            <person name="LaButti K."/>
            <person name="Lindquist E.A."/>
            <person name="Lipzen A."/>
            <person name="Lundell T."/>
            <person name="Morin E."/>
            <person name="Murat C."/>
            <person name="Sun H."/>
            <person name="Tunlid A."/>
            <person name="Henrissat B."/>
            <person name="Grigoriev I.V."/>
            <person name="Hibbett D.S."/>
            <person name="Martin F."/>
            <person name="Nordberg H.P."/>
            <person name="Cantor M.N."/>
            <person name="Hua S.X."/>
        </authorList>
    </citation>
    <scope>NUCLEOTIDE SEQUENCE [LARGE SCALE GENOMIC DNA]</scope>
    <source>
        <strain evidence="1 2">Zn</strain>
    </source>
</reference>
<keyword evidence="2" id="KW-1185">Reference proteome</keyword>
<dbReference type="InParanoid" id="A0A0C3E032"/>
<protein>
    <submittedName>
        <fullName evidence="1">Uncharacterized protein</fullName>
    </submittedName>
</protein>
<organism evidence="1 2">
    <name type="scientific">Oidiodendron maius (strain Zn)</name>
    <dbReference type="NCBI Taxonomy" id="913774"/>
    <lineage>
        <taxon>Eukaryota</taxon>
        <taxon>Fungi</taxon>
        <taxon>Dikarya</taxon>
        <taxon>Ascomycota</taxon>
        <taxon>Pezizomycotina</taxon>
        <taxon>Leotiomycetes</taxon>
        <taxon>Leotiomycetes incertae sedis</taxon>
        <taxon>Myxotrichaceae</taxon>
        <taxon>Oidiodendron</taxon>
    </lineage>
</organism>
<name>A0A0C3E032_OIDMZ</name>
<proteinExistence type="predicted"/>
<evidence type="ECO:0000313" key="1">
    <source>
        <dbReference type="EMBL" id="KIN07663.1"/>
    </source>
</evidence>
<gene>
    <name evidence="1" type="ORF">OIDMADRAFT_47560</name>
</gene>
<dbReference type="HOGENOM" id="CLU_082205_0_0_1"/>
<dbReference type="OrthoDB" id="4473276at2759"/>
<dbReference type="EMBL" id="KN832870">
    <property type="protein sequence ID" value="KIN07663.1"/>
    <property type="molecule type" value="Genomic_DNA"/>
</dbReference>
<sequence length="247" mass="28528">MTVNAPYFRYSTGKVATSEEAKAFSWEAPVPINRFWDSINYCTARNFLGNFSDHELEQLPIQQDSTDDQQTKLQLLLQLLLDQLVKEEAATSPPQSLYEKDYKRWYSLWQGIYVMEDQMNLPKAEQTVRMLVETRPDKSNVVPPHMLAEHLVKIGKYKEAEDTERPVCEWMDARPHLGKASPQAINARRIIAKALWLQGPSRRVEAEALVAEIHKIVDEMGGTKFGVYQEEERSLNKDMMAELEKRV</sequence>
<accession>A0A0C3E032</accession>
<evidence type="ECO:0000313" key="2">
    <source>
        <dbReference type="Proteomes" id="UP000054321"/>
    </source>
</evidence>